<comment type="subcellular location">
    <subcellularLocation>
        <location evidence="1">Membrane</location>
        <topology evidence="1">Multi-pass membrane protein</topology>
    </subcellularLocation>
</comment>
<feature type="transmembrane region" description="Helical" evidence="6">
    <location>
        <begin position="463"/>
        <end position="486"/>
    </location>
</feature>
<dbReference type="InterPro" id="IPR051843">
    <property type="entry name" value="CPA1_transporter"/>
</dbReference>
<keyword evidence="5 6" id="KW-0472">Membrane</keyword>
<evidence type="ECO:0000256" key="3">
    <source>
        <dbReference type="ARBA" id="ARBA00022692"/>
    </source>
</evidence>
<evidence type="ECO:0000259" key="7">
    <source>
        <dbReference type="Pfam" id="PF00999"/>
    </source>
</evidence>
<dbReference type="AlphaFoldDB" id="A0A1I8AI17"/>
<dbReference type="Pfam" id="PF00999">
    <property type="entry name" value="Na_H_Exchanger"/>
    <property type="match status" value="1"/>
</dbReference>
<dbReference type="GO" id="GO:0016020">
    <property type="term" value="C:membrane"/>
    <property type="evidence" value="ECO:0007669"/>
    <property type="project" value="UniProtKB-SubCell"/>
</dbReference>
<evidence type="ECO:0000256" key="5">
    <source>
        <dbReference type="ARBA" id="ARBA00023136"/>
    </source>
</evidence>
<name>A0A1I8AI17_9BILA</name>
<comment type="similarity">
    <text evidence="2">Belongs to the monovalent cation:proton antiporter 1 (CPA1) transporter (TC 2.A.36) family.</text>
</comment>
<dbReference type="Proteomes" id="UP000095287">
    <property type="component" value="Unplaced"/>
</dbReference>
<feature type="transmembrane region" description="Helical" evidence="6">
    <location>
        <begin position="346"/>
        <end position="365"/>
    </location>
</feature>
<keyword evidence="3 6" id="KW-0812">Transmembrane</keyword>
<evidence type="ECO:0000256" key="1">
    <source>
        <dbReference type="ARBA" id="ARBA00004141"/>
    </source>
</evidence>
<evidence type="ECO:0000256" key="4">
    <source>
        <dbReference type="ARBA" id="ARBA00022989"/>
    </source>
</evidence>
<organism evidence="8 9">
    <name type="scientific">Steinernema glaseri</name>
    <dbReference type="NCBI Taxonomy" id="37863"/>
    <lineage>
        <taxon>Eukaryota</taxon>
        <taxon>Metazoa</taxon>
        <taxon>Ecdysozoa</taxon>
        <taxon>Nematoda</taxon>
        <taxon>Chromadorea</taxon>
        <taxon>Rhabditida</taxon>
        <taxon>Tylenchina</taxon>
        <taxon>Panagrolaimomorpha</taxon>
        <taxon>Strongyloidoidea</taxon>
        <taxon>Steinernematidae</taxon>
        <taxon>Steinernema</taxon>
    </lineage>
</organism>
<keyword evidence="4 6" id="KW-1133">Transmembrane helix</keyword>
<sequence length="569" mass="61566">MCRKFHVRAKGLKSFPQEAAALRLLVFLRLFAYLRGRKRSTRDLVAVDSWPGAMTVSPEDSEREALASSGQTRIPIEECDGSVVAKRLWREVISVASFLLFSALLYLAITSVLHKSPLNPFAKNNSTLDSNTSREVMCYGDTVLSIALFLLLSLAAGFFAQICKLPPLLGMVTCYAFSSPVLGMLLVGIVLRNMETTVSVLYVDNSVGVFLRKFAFLVILLRGGMGLDARTLMRMKGACLRLAFLPCTIEAISVALAAKLLLGLDIVLGFVLGFILAAVSPAVVVPGMLEIRDRGLGVRAGVPTLVTAAASIDDVYAITCFSLALSMAMNPGDHSLWGTVFSIVRAPVEVLFGVVFGVLGGALLWVLPSPNSPQRHFLRTLLLLAMATSFMFGFVAMGAETIGPIAVLVAAFVVPFKWRADLSEEQTKTEEEEALAKMWNFCLQPLLFTLIGFQLDLSLLSSSLLVSGLLVLLIGLLLRLLTAFFAAFGSGLNKKERLYVAFSWLPKATVQAALAPVVLDYVNGDPEMEPLRSAGTTILTISVLSILVTAPVGAFLMRFTASRLLRRDA</sequence>
<evidence type="ECO:0000313" key="8">
    <source>
        <dbReference type="Proteomes" id="UP000095287"/>
    </source>
</evidence>
<dbReference type="PANTHER" id="PTHR31102:SF1">
    <property type="entry name" value="CATION_H+ EXCHANGER DOMAIN-CONTAINING PROTEIN"/>
    <property type="match status" value="1"/>
</dbReference>
<keyword evidence="8" id="KW-1185">Reference proteome</keyword>
<feature type="domain" description="Cation/H+ exchanger transmembrane" evidence="7">
    <location>
        <begin position="180"/>
        <end position="551"/>
    </location>
</feature>
<feature type="transmembrane region" description="Helical" evidence="6">
    <location>
        <begin position="142"/>
        <end position="160"/>
    </location>
</feature>
<dbReference type="InterPro" id="IPR006153">
    <property type="entry name" value="Cation/H_exchanger_TM"/>
</dbReference>
<evidence type="ECO:0000313" key="9">
    <source>
        <dbReference type="WBParaSite" id="L893_g5817.t1"/>
    </source>
</evidence>
<protein>
    <submittedName>
        <fullName evidence="9">Na_H_Exchanger domain-containing protein</fullName>
    </submittedName>
</protein>
<feature type="transmembrane region" description="Helical" evidence="6">
    <location>
        <begin position="377"/>
        <end position="395"/>
    </location>
</feature>
<dbReference type="GO" id="GO:1902600">
    <property type="term" value="P:proton transmembrane transport"/>
    <property type="evidence" value="ECO:0007669"/>
    <property type="project" value="InterPro"/>
</dbReference>
<feature type="transmembrane region" description="Helical" evidence="6">
    <location>
        <begin position="266"/>
        <end position="289"/>
    </location>
</feature>
<feature type="transmembrane region" description="Helical" evidence="6">
    <location>
        <begin position="172"/>
        <end position="190"/>
    </location>
</feature>
<feature type="transmembrane region" description="Helical" evidence="6">
    <location>
        <begin position="210"/>
        <end position="227"/>
    </location>
</feature>
<reference evidence="9" key="1">
    <citation type="submission" date="2016-11" db="UniProtKB">
        <authorList>
            <consortium name="WormBaseParasite"/>
        </authorList>
    </citation>
    <scope>IDENTIFICATION</scope>
</reference>
<feature type="transmembrane region" description="Helical" evidence="6">
    <location>
        <begin position="239"/>
        <end position="260"/>
    </location>
</feature>
<evidence type="ECO:0000256" key="6">
    <source>
        <dbReference type="SAM" id="Phobius"/>
    </source>
</evidence>
<accession>A0A1I8AI17</accession>
<feature type="transmembrane region" description="Helical" evidence="6">
    <location>
        <begin position="538"/>
        <end position="557"/>
    </location>
</feature>
<dbReference type="GO" id="GO:0015297">
    <property type="term" value="F:antiporter activity"/>
    <property type="evidence" value="ECO:0007669"/>
    <property type="project" value="InterPro"/>
</dbReference>
<dbReference type="WBParaSite" id="L893_g5817.t1">
    <property type="protein sequence ID" value="L893_g5817.t1"/>
    <property type="gene ID" value="L893_g5817"/>
</dbReference>
<feature type="transmembrane region" description="Helical" evidence="6">
    <location>
        <begin position="301"/>
        <end position="326"/>
    </location>
</feature>
<feature type="transmembrane region" description="Helical" evidence="6">
    <location>
        <begin position="498"/>
        <end position="518"/>
    </location>
</feature>
<feature type="transmembrane region" description="Helical" evidence="6">
    <location>
        <begin position="92"/>
        <end position="113"/>
    </location>
</feature>
<dbReference type="PANTHER" id="PTHR31102">
    <property type="match status" value="1"/>
</dbReference>
<proteinExistence type="inferred from homology"/>
<evidence type="ECO:0000256" key="2">
    <source>
        <dbReference type="ARBA" id="ARBA00007367"/>
    </source>
</evidence>